<feature type="domain" description="NAD-dependent epimerase/dehydratase" evidence="3">
    <location>
        <begin position="3"/>
        <end position="258"/>
    </location>
</feature>
<proteinExistence type="inferred from homology"/>
<dbReference type="EMBL" id="LT598449">
    <property type="protein sequence ID" value="SCU79061.1"/>
    <property type="molecule type" value="Genomic_DNA"/>
</dbReference>
<dbReference type="FunFam" id="3.40.50.720:FF:000191">
    <property type="entry name" value="Methylglyoxal reductase (NADPH-dependent)"/>
    <property type="match status" value="1"/>
</dbReference>
<dbReference type="Proteomes" id="UP000189911">
    <property type="component" value="Chromosome A"/>
</dbReference>
<reference evidence="5" key="1">
    <citation type="submission" date="2016-03" db="EMBL/GenBank/DDBJ databases">
        <authorList>
            <person name="Devillers Hugo."/>
        </authorList>
    </citation>
    <scope>NUCLEOTIDE SEQUENCE [LARGE SCALE GENOMIC DNA]</scope>
</reference>
<dbReference type="InterPro" id="IPR050425">
    <property type="entry name" value="NAD(P)_dehydrat-like"/>
</dbReference>
<evidence type="ECO:0000256" key="2">
    <source>
        <dbReference type="ARBA" id="ARBA00023445"/>
    </source>
</evidence>
<comment type="similarity">
    <text evidence="2">Belongs to the NAD(P)-dependent epimerase/dehydratase family. Dihydroflavonol-4-reductase subfamily.</text>
</comment>
<dbReference type="Gene3D" id="3.40.50.720">
    <property type="entry name" value="NAD(P)-binding Rossmann-like Domain"/>
    <property type="match status" value="1"/>
</dbReference>
<dbReference type="PANTHER" id="PTHR10366">
    <property type="entry name" value="NAD DEPENDENT EPIMERASE/DEHYDRATASE"/>
    <property type="match status" value="1"/>
</dbReference>
<dbReference type="Pfam" id="PF01370">
    <property type="entry name" value="Epimerase"/>
    <property type="match status" value="1"/>
</dbReference>
<protein>
    <submittedName>
        <fullName evidence="4">LANO_0A04918g1_1</fullName>
    </submittedName>
</protein>
<sequence length="341" mass="37799">MSVLVTGCTGFIAQHIVHDLLEQNYKVIGTVRSEEKGDKLKSQFHNNPLLVTEVVKDIAVSHAFDALFEKHGKEIKVVLHTASPFHFKTTEYEKDLLIPAIHGTKSVLESIKKYGAQTVERVVITSSIAAVKDTSKFAEKDFVYTEDSWNPVTWEGSQINPQDAYRGSKKFAEKAAWDFLDENKNTVKFKMTTVNPALIFGPQTFAANITESLNTSAEVINAFLHSGPETDVSGLKNDFVDVRDVSRAHLLAFQKDEAIGQRLGLSSGQFNAKDLADILNRKFPQLQGTLPKCAGEGAYQTNPYARFDISKTKKILGFELKTLEETVCDTAAQILKAEGKL</sequence>
<dbReference type="InterPro" id="IPR036291">
    <property type="entry name" value="NAD(P)-bd_dom_sf"/>
</dbReference>
<name>A0A1G4IQS8_9SACH</name>
<keyword evidence="5" id="KW-1185">Reference proteome</keyword>
<keyword evidence="1" id="KW-0560">Oxidoreductase</keyword>
<dbReference type="InterPro" id="IPR001509">
    <property type="entry name" value="Epimerase_deHydtase"/>
</dbReference>
<dbReference type="CDD" id="cd05227">
    <property type="entry name" value="AR_SDR_e"/>
    <property type="match status" value="1"/>
</dbReference>
<organism evidence="4 5">
    <name type="scientific">Lachancea nothofagi CBS 11611</name>
    <dbReference type="NCBI Taxonomy" id="1266666"/>
    <lineage>
        <taxon>Eukaryota</taxon>
        <taxon>Fungi</taxon>
        <taxon>Dikarya</taxon>
        <taxon>Ascomycota</taxon>
        <taxon>Saccharomycotina</taxon>
        <taxon>Saccharomycetes</taxon>
        <taxon>Saccharomycetales</taxon>
        <taxon>Saccharomycetaceae</taxon>
        <taxon>Lachancea</taxon>
    </lineage>
</organism>
<evidence type="ECO:0000259" key="3">
    <source>
        <dbReference type="Pfam" id="PF01370"/>
    </source>
</evidence>
<dbReference type="PANTHER" id="PTHR10366:SF564">
    <property type="entry name" value="STEROL-4-ALPHA-CARBOXYLATE 3-DEHYDROGENASE, DECARBOXYLATING"/>
    <property type="match status" value="1"/>
</dbReference>
<dbReference type="OrthoDB" id="2735536at2759"/>
<dbReference type="GO" id="GO:0016616">
    <property type="term" value="F:oxidoreductase activity, acting on the CH-OH group of donors, NAD or NADP as acceptor"/>
    <property type="evidence" value="ECO:0007669"/>
    <property type="project" value="TreeGrafter"/>
</dbReference>
<evidence type="ECO:0000256" key="1">
    <source>
        <dbReference type="ARBA" id="ARBA00023002"/>
    </source>
</evidence>
<evidence type="ECO:0000313" key="5">
    <source>
        <dbReference type="Proteomes" id="UP000189911"/>
    </source>
</evidence>
<dbReference type="AlphaFoldDB" id="A0A1G4IQS8"/>
<gene>
    <name evidence="4" type="ORF">LANO_0A04918G</name>
</gene>
<dbReference type="SUPFAM" id="SSF51735">
    <property type="entry name" value="NAD(P)-binding Rossmann-fold domains"/>
    <property type="match status" value="1"/>
</dbReference>
<accession>A0A1G4IQS8</accession>
<evidence type="ECO:0000313" key="4">
    <source>
        <dbReference type="EMBL" id="SCU79061.1"/>
    </source>
</evidence>